<dbReference type="KEGG" id="tpn:TPPCIT_011"/>
<gene>
    <name evidence="5 7" type="primary">rpmF</name>
    <name evidence="7" type="ordered locus">TPPCIT_011</name>
</gene>
<reference key="1">
    <citation type="submission" date="2010-09" db="EMBL/GenBank/DDBJ databases">
        <title>An interdependent metabolic patchwork in the nested three-way symbiosis of mealybugs.</title>
        <authorList>
            <person name="McCutcheon J.P."/>
            <person name="von Dohlen C.D."/>
        </authorList>
    </citation>
    <scope>NUCLEOTIDE SEQUENCE</scope>
    <source>
        <strain>PCIT</strain>
    </source>
</reference>
<protein>
    <recommendedName>
        <fullName evidence="4 5">Large ribosomal subunit protein bL32</fullName>
    </recommendedName>
</protein>
<name>F7XYB4_TREPP</name>
<dbReference type="GO" id="GO:0006412">
    <property type="term" value="P:translation"/>
    <property type="evidence" value="ECO:0007669"/>
    <property type="project" value="UniProtKB-UniRule"/>
</dbReference>
<evidence type="ECO:0000256" key="2">
    <source>
        <dbReference type="ARBA" id="ARBA00022980"/>
    </source>
</evidence>
<evidence type="ECO:0000313" key="8">
    <source>
        <dbReference type="Proteomes" id="UP000000505"/>
    </source>
</evidence>
<keyword evidence="2 5" id="KW-0689">Ribosomal protein</keyword>
<dbReference type="GO" id="GO:0015934">
    <property type="term" value="C:large ribosomal subunit"/>
    <property type="evidence" value="ECO:0007669"/>
    <property type="project" value="InterPro"/>
</dbReference>
<sequence>MLHHADRTMICAEAKAAVRLHALPPHGDLAAMSALEQSPGSVKASHDRHMAVPKRKKSPSKRNMRRRHRKLKLPAVSSDSYGNMHLRHYATAARRNAGQMSHENKPMSVVEGDLHG</sequence>
<evidence type="ECO:0000256" key="3">
    <source>
        <dbReference type="ARBA" id="ARBA00023274"/>
    </source>
</evidence>
<evidence type="ECO:0000256" key="5">
    <source>
        <dbReference type="HAMAP-Rule" id="MF_00340"/>
    </source>
</evidence>
<comment type="similarity">
    <text evidence="1 5">Belongs to the bacterial ribosomal protein bL32 family.</text>
</comment>
<feature type="compositionally biased region" description="Basic residues" evidence="6">
    <location>
        <begin position="51"/>
        <end position="72"/>
    </location>
</feature>
<dbReference type="HOGENOM" id="CLU_2095817_0_0_4"/>
<evidence type="ECO:0000256" key="4">
    <source>
        <dbReference type="ARBA" id="ARBA00035178"/>
    </source>
</evidence>
<evidence type="ECO:0000313" key="7">
    <source>
        <dbReference type="EMBL" id="AEI75090.1"/>
    </source>
</evidence>
<dbReference type="SUPFAM" id="SSF57829">
    <property type="entry name" value="Zn-binding ribosomal proteins"/>
    <property type="match status" value="1"/>
</dbReference>
<organism evidence="7 8">
    <name type="scientific">Tremblaya princeps (strain PCIT)</name>
    <dbReference type="NCBI Taxonomy" id="891398"/>
    <lineage>
        <taxon>Bacteria</taxon>
        <taxon>Pseudomonadati</taxon>
        <taxon>Pseudomonadota</taxon>
        <taxon>Betaproteobacteria</taxon>
        <taxon>Candidatus Tremblayella</taxon>
    </lineage>
</organism>
<accession>F7XYB4</accession>
<proteinExistence type="inferred from homology"/>
<evidence type="ECO:0000256" key="6">
    <source>
        <dbReference type="SAM" id="MobiDB-lite"/>
    </source>
</evidence>
<dbReference type="Proteomes" id="UP000000505">
    <property type="component" value="Chromosome"/>
</dbReference>
<dbReference type="NCBIfam" id="TIGR01031">
    <property type="entry name" value="rpmF_bact"/>
    <property type="match status" value="1"/>
</dbReference>
<reference evidence="7 8" key="2">
    <citation type="journal article" date="2011" name="Curr. Biol.">
        <title>An interdependent metabolic patchwork in the nested symbiosis of mealybugs.</title>
        <authorList>
            <person name="McCutcheon J.P."/>
            <person name="von Dohlen C.D."/>
        </authorList>
    </citation>
    <scope>NUCLEOTIDE SEQUENCE [LARGE SCALE GENOMIC DNA]</scope>
    <source>
        <strain evidence="7 8">PCIT</strain>
    </source>
</reference>
<dbReference type="Pfam" id="PF01783">
    <property type="entry name" value="Ribosomal_L32p"/>
    <property type="match status" value="1"/>
</dbReference>
<dbReference type="InterPro" id="IPR002677">
    <property type="entry name" value="Ribosomal_bL32"/>
</dbReference>
<dbReference type="GO" id="GO:0003735">
    <property type="term" value="F:structural constituent of ribosome"/>
    <property type="evidence" value="ECO:0007669"/>
    <property type="project" value="InterPro"/>
</dbReference>
<dbReference type="AlphaFoldDB" id="F7XYB4"/>
<feature type="region of interest" description="Disordered" evidence="6">
    <location>
        <begin position="36"/>
        <end position="82"/>
    </location>
</feature>
<dbReference type="HAMAP" id="MF_00340">
    <property type="entry name" value="Ribosomal_bL32"/>
    <property type="match status" value="1"/>
</dbReference>
<feature type="region of interest" description="Disordered" evidence="6">
    <location>
        <begin position="95"/>
        <end position="116"/>
    </location>
</feature>
<dbReference type="InterPro" id="IPR011332">
    <property type="entry name" value="Ribosomal_zn-bd"/>
</dbReference>
<keyword evidence="3 5" id="KW-0687">Ribonucleoprotein</keyword>
<evidence type="ECO:0000256" key="1">
    <source>
        <dbReference type="ARBA" id="ARBA00008560"/>
    </source>
</evidence>
<dbReference type="EMBL" id="CP002244">
    <property type="protein sequence ID" value="AEI75090.1"/>
    <property type="molecule type" value="Genomic_DNA"/>
</dbReference>